<dbReference type="Proteomes" id="UP000314294">
    <property type="component" value="Unassembled WGS sequence"/>
</dbReference>
<reference evidence="1 2" key="1">
    <citation type="submission" date="2019-03" db="EMBL/GenBank/DDBJ databases">
        <title>First draft genome of Liparis tanakae, snailfish: a comprehensive survey of snailfish specific genes.</title>
        <authorList>
            <person name="Kim W."/>
            <person name="Song I."/>
            <person name="Jeong J.-H."/>
            <person name="Kim D."/>
            <person name="Kim S."/>
            <person name="Ryu S."/>
            <person name="Song J.Y."/>
            <person name="Lee S.K."/>
        </authorList>
    </citation>
    <scope>NUCLEOTIDE SEQUENCE [LARGE SCALE GENOMIC DNA]</scope>
    <source>
        <tissue evidence="1">Muscle</tissue>
    </source>
</reference>
<evidence type="ECO:0000313" key="2">
    <source>
        <dbReference type="Proteomes" id="UP000314294"/>
    </source>
</evidence>
<dbReference type="AlphaFoldDB" id="A0A4Z2I3U8"/>
<proteinExistence type="predicted"/>
<name>A0A4Z2I3U8_9TELE</name>
<comment type="caution">
    <text evidence="1">The sequence shown here is derived from an EMBL/GenBank/DDBJ whole genome shotgun (WGS) entry which is preliminary data.</text>
</comment>
<gene>
    <name evidence="1" type="ORF">EYF80_017225</name>
</gene>
<protein>
    <submittedName>
        <fullName evidence="1">Uncharacterized protein</fullName>
    </submittedName>
</protein>
<evidence type="ECO:0000313" key="1">
    <source>
        <dbReference type="EMBL" id="TNN72618.1"/>
    </source>
</evidence>
<accession>A0A4Z2I3U8</accession>
<dbReference type="EMBL" id="SRLO01000135">
    <property type="protein sequence ID" value="TNN72618.1"/>
    <property type="molecule type" value="Genomic_DNA"/>
</dbReference>
<sequence>METHLQQEEQAVEGKHEELTLLVHKQECLRVLLRLWEDTGQTSAAHRDAHSYLISGVAEQQLPGLHEVNRGDGACVAEEPTHRL</sequence>
<organism evidence="1 2">
    <name type="scientific">Liparis tanakae</name>
    <name type="common">Tanaka's snailfish</name>
    <dbReference type="NCBI Taxonomy" id="230148"/>
    <lineage>
        <taxon>Eukaryota</taxon>
        <taxon>Metazoa</taxon>
        <taxon>Chordata</taxon>
        <taxon>Craniata</taxon>
        <taxon>Vertebrata</taxon>
        <taxon>Euteleostomi</taxon>
        <taxon>Actinopterygii</taxon>
        <taxon>Neopterygii</taxon>
        <taxon>Teleostei</taxon>
        <taxon>Neoteleostei</taxon>
        <taxon>Acanthomorphata</taxon>
        <taxon>Eupercaria</taxon>
        <taxon>Perciformes</taxon>
        <taxon>Cottioidei</taxon>
        <taxon>Cottales</taxon>
        <taxon>Liparidae</taxon>
        <taxon>Liparis</taxon>
    </lineage>
</organism>
<keyword evidence="2" id="KW-1185">Reference proteome</keyword>